<dbReference type="RefSeq" id="WP_136861546.1">
    <property type="nucleotide sequence ID" value="NZ_SWCJ01000001.1"/>
</dbReference>
<dbReference type="AlphaFoldDB" id="A0A4V5NWU4"/>
<gene>
    <name evidence="2" type="ORF">FCL42_01235</name>
</gene>
<evidence type="ECO:0000256" key="1">
    <source>
        <dbReference type="SAM" id="Phobius"/>
    </source>
</evidence>
<proteinExistence type="predicted"/>
<organism evidence="2 3">
    <name type="scientific">Ferrimonas aestuarii</name>
    <dbReference type="NCBI Taxonomy" id="2569539"/>
    <lineage>
        <taxon>Bacteria</taxon>
        <taxon>Pseudomonadati</taxon>
        <taxon>Pseudomonadota</taxon>
        <taxon>Gammaproteobacteria</taxon>
        <taxon>Alteromonadales</taxon>
        <taxon>Ferrimonadaceae</taxon>
        <taxon>Ferrimonas</taxon>
    </lineage>
</organism>
<evidence type="ECO:0000313" key="2">
    <source>
        <dbReference type="EMBL" id="TKB58398.1"/>
    </source>
</evidence>
<keyword evidence="1" id="KW-1133">Transmembrane helix</keyword>
<dbReference type="Proteomes" id="UP000305675">
    <property type="component" value="Unassembled WGS sequence"/>
</dbReference>
<keyword evidence="1" id="KW-0472">Membrane</keyword>
<protein>
    <submittedName>
        <fullName evidence="2">Uncharacterized protein</fullName>
    </submittedName>
</protein>
<name>A0A4V5NWU4_9GAMM</name>
<keyword evidence="3" id="KW-1185">Reference proteome</keyword>
<dbReference type="OrthoDB" id="6272813at2"/>
<evidence type="ECO:0000313" key="3">
    <source>
        <dbReference type="Proteomes" id="UP000305675"/>
    </source>
</evidence>
<feature type="transmembrane region" description="Helical" evidence="1">
    <location>
        <begin position="6"/>
        <end position="29"/>
    </location>
</feature>
<accession>A0A4V5NWU4</accession>
<dbReference type="PROSITE" id="PS51257">
    <property type="entry name" value="PROKAR_LIPOPROTEIN"/>
    <property type="match status" value="1"/>
</dbReference>
<dbReference type="EMBL" id="SWCJ01000001">
    <property type="protein sequence ID" value="TKB58398.1"/>
    <property type="molecule type" value="Genomic_DNA"/>
</dbReference>
<keyword evidence="1" id="KW-0812">Transmembrane</keyword>
<comment type="caution">
    <text evidence="2">The sequence shown here is derived from an EMBL/GenBank/DDBJ whole genome shotgun (WGS) entry which is preliminary data.</text>
</comment>
<reference evidence="2 3" key="1">
    <citation type="submission" date="2019-04" db="EMBL/GenBank/DDBJ databases">
        <authorList>
            <person name="Hwang J.C."/>
        </authorList>
    </citation>
    <scope>NUCLEOTIDE SEQUENCE [LARGE SCALE GENOMIC DNA]</scope>
    <source>
        <strain evidence="2 3">IMCC35002</strain>
    </source>
</reference>
<sequence>MLQQSRIQWVWSAIMLLFVVNVIAVCSCLQDWQTLKSKPLTPSNLAERYLRSGDWPASRHDSVIIEGHKRFLITPEASEDLGRR</sequence>